<name>A0ABS3W354_9BACL</name>
<gene>
    <name evidence="1" type="ORF">I8J29_00865</name>
</gene>
<accession>A0ABS3W354</accession>
<dbReference type="RefSeq" id="WP_208845700.1">
    <property type="nucleotide sequence ID" value="NZ_JAGGDJ010000001.1"/>
</dbReference>
<dbReference type="Proteomes" id="UP000670947">
    <property type="component" value="Unassembled WGS sequence"/>
</dbReference>
<proteinExistence type="predicted"/>
<dbReference type="EMBL" id="JAGGDJ010000001">
    <property type="protein sequence ID" value="MBO7742726.1"/>
    <property type="molecule type" value="Genomic_DNA"/>
</dbReference>
<reference evidence="1 2" key="1">
    <citation type="submission" date="2021-03" db="EMBL/GenBank/DDBJ databases">
        <title>Paenibacillus artemisicola MWE-103 whole genome sequence.</title>
        <authorList>
            <person name="Ham Y.J."/>
        </authorList>
    </citation>
    <scope>NUCLEOTIDE SEQUENCE [LARGE SCALE GENOMIC DNA]</scope>
    <source>
        <strain evidence="1 2">MWE-103</strain>
    </source>
</reference>
<evidence type="ECO:0000313" key="1">
    <source>
        <dbReference type="EMBL" id="MBO7742726.1"/>
    </source>
</evidence>
<evidence type="ECO:0000313" key="2">
    <source>
        <dbReference type="Proteomes" id="UP000670947"/>
    </source>
</evidence>
<sequence length="47" mass="4761">MKVAATGLKYNEHRAATPRDALFCGADRVAAQTAAGGELAGNARGSD</sequence>
<keyword evidence="2" id="KW-1185">Reference proteome</keyword>
<protein>
    <submittedName>
        <fullName evidence="1">Uncharacterized protein</fullName>
    </submittedName>
</protein>
<organism evidence="1 2">
    <name type="scientific">Paenibacillus artemisiicola</name>
    <dbReference type="NCBI Taxonomy" id="1172618"/>
    <lineage>
        <taxon>Bacteria</taxon>
        <taxon>Bacillati</taxon>
        <taxon>Bacillota</taxon>
        <taxon>Bacilli</taxon>
        <taxon>Bacillales</taxon>
        <taxon>Paenibacillaceae</taxon>
        <taxon>Paenibacillus</taxon>
    </lineage>
</organism>
<comment type="caution">
    <text evidence="1">The sequence shown here is derived from an EMBL/GenBank/DDBJ whole genome shotgun (WGS) entry which is preliminary data.</text>
</comment>